<dbReference type="PANTHER" id="PTHR44427">
    <property type="entry name" value="CARCINOEMBRYONIC ANTIGEN-RELATED CELL ADHESION MOLECULE 19"/>
    <property type="match status" value="1"/>
</dbReference>
<dbReference type="EMBL" id="CH473979">
    <property type="protein sequence ID" value="EDM08272.1"/>
    <property type="molecule type" value="Genomic_DNA"/>
</dbReference>
<evidence type="ECO:0000313" key="6">
    <source>
        <dbReference type="EMBL" id="EDM08272.1"/>
    </source>
</evidence>
<dbReference type="SMART" id="SM00408">
    <property type="entry name" value="IGc2"/>
    <property type="match status" value="1"/>
</dbReference>
<proteinExistence type="inferred from homology"/>
<dbReference type="CTD" id="59313"/>
<dbReference type="CDD" id="cd05774">
    <property type="entry name" value="IgV_CEACAM_D1"/>
    <property type="match status" value="1"/>
</dbReference>
<gene>
    <name evidence="6 7" type="primary">Psgb1</name>
    <name evidence="6" type="ORF">rCG_53618</name>
</gene>
<comment type="similarity">
    <text evidence="4">Belongs to the immunoglobulin superfamily. CEA family.</text>
</comment>
<keyword evidence="6" id="KW-0635">Pregnancy</keyword>
<reference evidence="6" key="2">
    <citation type="submission" date="2005-09" db="EMBL/GenBank/DDBJ databases">
        <authorList>
            <person name="Mural R.J."/>
            <person name="Li P.W."/>
            <person name="Adams M.D."/>
            <person name="Amanatides P.G."/>
            <person name="Baden-Tillson H."/>
            <person name="Barnstead M."/>
            <person name="Chin S.H."/>
            <person name="Dew I."/>
            <person name="Evans C.A."/>
            <person name="Ferriera S."/>
            <person name="Flanigan M."/>
            <person name="Fosler C."/>
            <person name="Glodek A."/>
            <person name="Gu Z."/>
            <person name="Holt R.A."/>
            <person name="Jennings D."/>
            <person name="Kraft C.L."/>
            <person name="Lu F."/>
            <person name="Nguyen T."/>
            <person name="Nusskern D.R."/>
            <person name="Pfannkoch C.M."/>
            <person name="Sitter C."/>
            <person name="Sutton G.G."/>
            <person name="Venter J.C."/>
            <person name="Wang Z."/>
            <person name="Woodage T."/>
            <person name="Zheng X.H."/>
            <person name="Zhong F."/>
        </authorList>
    </citation>
    <scope>NUCLEOTIDE SEQUENCE</scope>
    <source>
        <strain evidence="6">BN</strain>
    </source>
</reference>
<dbReference type="InterPro" id="IPR003598">
    <property type="entry name" value="Ig_sub2"/>
</dbReference>
<dbReference type="AlphaFoldDB" id="A6J8G3"/>
<dbReference type="InterPro" id="IPR050831">
    <property type="entry name" value="CEA_cell_adhesion"/>
</dbReference>
<dbReference type="Gene3D" id="2.60.40.10">
    <property type="entry name" value="Immunoglobulins"/>
    <property type="match status" value="4"/>
</dbReference>
<dbReference type="InterPro" id="IPR007110">
    <property type="entry name" value="Ig-like_dom"/>
</dbReference>
<dbReference type="InterPro" id="IPR003599">
    <property type="entry name" value="Ig_sub"/>
</dbReference>
<protein>
    <submittedName>
        <fullName evidence="6">Pregnancy-specific beta 1-glycoprotein, isoform CRA_b</fullName>
    </submittedName>
</protein>
<sequence>MYSARETLYRNGSMLIHNVTQKDTGFYRLRIFNRHRDTMLTSTFLHVNLFLWNCGHLVASGRPSIETLPPIVQDGKDVVLQVRNLPENLLGFAWFKGMTQATTHLIGRYIIEENPSFSFGPASSGREKLYTDGSLLIENVTQKDAGLYTLGILGTDMKSQEAHGEIQVESLVFQCCNSLTPAKILVEPVPRHAAEGESVLLLVHYLPKELISFTWYNSMYTVPTFKIVNHHVIGNITTWGDAYRGRGMLYVSGSLLLQDITKDDARMYTLETLNINNKVEKAHVQFYVNEPVTQPFIRVANITVKGSRSVTFSCVSPHTGISIHWFFNNHNLKFTDRTKLSPSKCGLRIDDVRREDAGEYKCEVIDRAGKGVVSQPVRWP</sequence>
<dbReference type="GeneID" id="59313"/>
<evidence type="ECO:0000259" key="5">
    <source>
        <dbReference type="PROSITE" id="PS50835"/>
    </source>
</evidence>
<evidence type="ECO:0000256" key="2">
    <source>
        <dbReference type="ARBA" id="ARBA00023180"/>
    </source>
</evidence>
<dbReference type="InterPro" id="IPR013106">
    <property type="entry name" value="Ig_V-set"/>
</dbReference>
<dbReference type="PROSITE" id="PS50835">
    <property type="entry name" value="IG_LIKE"/>
    <property type="match status" value="1"/>
</dbReference>
<dbReference type="SMART" id="SM00409">
    <property type="entry name" value="IG"/>
    <property type="match status" value="3"/>
</dbReference>
<dbReference type="Pfam" id="PF07686">
    <property type="entry name" value="V-set"/>
    <property type="match status" value="2"/>
</dbReference>
<organism evidence="6">
    <name type="scientific">Rattus norvegicus</name>
    <name type="common">Rat</name>
    <dbReference type="NCBI Taxonomy" id="10116"/>
    <lineage>
        <taxon>Eukaryota</taxon>
        <taxon>Metazoa</taxon>
        <taxon>Chordata</taxon>
        <taxon>Craniata</taxon>
        <taxon>Vertebrata</taxon>
        <taxon>Euteleostomi</taxon>
        <taxon>Mammalia</taxon>
        <taxon>Eutheria</taxon>
        <taxon>Euarchontoglires</taxon>
        <taxon>Glires</taxon>
        <taxon>Rodentia</taxon>
        <taxon>Myomorpha</taxon>
        <taxon>Muroidea</taxon>
        <taxon>Muridae</taxon>
        <taxon>Murinae</taxon>
        <taxon>Rattus</taxon>
    </lineage>
</organism>
<dbReference type="RGD" id="727932">
    <property type="gene designation" value="Psgb1"/>
</dbReference>
<feature type="domain" description="Ig-like" evidence="5">
    <location>
        <begin position="291"/>
        <end position="378"/>
    </location>
</feature>
<dbReference type="PANTHER" id="PTHR44427:SF1">
    <property type="entry name" value="CARCINOEMBRYONIC ANTIGEN-RELATED CELL ADHESION MOLECULE 1"/>
    <property type="match status" value="1"/>
</dbReference>
<keyword evidence="1" id="KW-0732">Signal</keyword>
<dbReference type="InterPro" id="IPR013098">
    <property type="entry name" value="Ig_I-set"/>
</dbReference>
<reference evidence="6" key="1">
    <citation type="journal article" date="2005" name="Genome Res.">
        <title>Gene and alternative splicing annotation with AIR.</title>
        <authorList>
            <person name="Florea L."/>
            <person name="Di Francesco V."/>
            <person name="Miller J."/>
            <person name="Turner R."/>
            <person name="Yao A."/>
            <person name="Harris M."/>
            <person name="Walenz B."/>
            <person name="Mobarry C."/>
            <person name="Merkulov G.V."/>
            <person name="Charlab R."/>
            <person name="Dew I."/>
            <person name="Deng Z."/>
            <person name="Istrail S."/>
            <person name="Li P."/>
            <person name="Sutton G."/>
        </authorList>
    </citation>
    <scope>NUCLEOTIDE SEQUENCE</scope>
    <source>
        <strain evidence="6">BN</strain>
    </source>
</reference>
<accession>A6J8G3</accession>
<evidence type="ECO:0000256" key="4">
    <source>
        <dbReference type="ARBA" id="ARBA00038222"/>
    </source>
</evidence>
<evidence type="ECO:0000313" key="7">
    <source>
        <dbReference type="RGD" id="727932"/>
    </source>
</evidence>
<evidence type="ECO:0000256" key="1">
    <source>
        <dbReference type="ARBA" id="ARBA00022729"/>
    </source>
</evidence>
<dbReference type="SUPFAM" id="SSF48726">
    <property type="entry name" value="Immunoglobulin"/>
    <property type="match status" value="4"/>
</dbReference>
<evidence type="ECO:0000256" key="3">
    <source>
        <dbReference type="ARBA" id="ARBA00023319"/>
    </source>
</evidence>
<dbReference type="Proteomes" id="UP000234681">
    <property type="component" value="Chromosome 1"/>
</dbReference>
<keyword evidence="3" id="KW-0393">Immunoglobulin domain</keyword>
<dbReference type="Pfam" id="PF07679">
    <property type="entry name" value="I-set"/>
    <property type="match status" value="1"/>
</dbReference>
<dbReference type="InterPro" id="IPR036179">
    <property type="entry name" value="Ig-like_dom_sf"/>
</dbReference>
<dbReference type="KEGG" id="rno:59313"/>
<name>A6J8G3_RAT</name>
<dbReference type="AGR" id="RGD:727932"/>
<dbReference type="InterPro" id="IPR013783">
    <property type="entry name" value="Ig-like_fold"/>
</dbReference>
<dbReference type="RefSeq" id="NP_067709.2">
    <property type="nucleotide sequence ID" value="NM_021677.3"/>
</dbReference>
<dbReference type="SMR" id="A6J8G3"/>
<dbReference type="GO" id="GO:0007565">
    <property type="term" value="P:female pregnancy"/>
    <property type="evidence" value="ECO:0007669"/>
    <property type="project" value="UniProtKB-KW"/>
</dbReference>
<keyword evidence="2" id="KW-0325">Glycoprotein</keyword>